<dbReference type="SUPFAM" id="SSF57667">
    <property type="entry name" value="beta-beta-alpha zinc fingers"/>
    <property type="match status" value="2"/>
</dbReference>
<dbReference type="Gene3D" id="3.30.160.60">
    <property type="entry name" value="Classic Zinc Finger"/>
    <property type="match status" value="2"/>
</dbReference>
<feature type="region of interest" description="Disordered" evidence="10">
    <location>
        <begin position="180"/>
        <end position="202"/>
    </location>
</feature>
<comment type="subcellular location">
    <subcellularLocation>
        <location evidence="1">Nucleus</location>
    </subcellularLocation>
</comment>
<proteinExistence type="inferred from homology"/>
<evidence type="ECO:0000256" key="3">
    <source>
        <dbReference type="ARBA" id="ARBA00022723"/>
    </source>
</evidence>
<dbReference type="WBParaSite" id="maker-uti_cns_0018208-snap-gene-0.3-mRNA-1">
    <property type="protein sequence ID" value="maker-uti_cns_0018208-snap-gene-0.3-mRNA-1"/>
    <property type="gene ID" value="maker-uti_cns_0018208-snap-gene-0.3"/>
</dbReference>
<dbReference type="FunFam" id="3.30.160.60:FF:000019">
    <property type="entry name" value="GLI family zinc finger 3"/>
    <property type="match status" value="1"/>
</dbReference>
<organism evidence="12 13">
    <name type="scientific">Macrostomum lignano</name>
    <dbReference type="NCBI Taxonomy" id="282301"/>
    <lineage>
        <taxon>Eukaryota</taxon>
        <taxon>Metazoa</taxon>
        <taxon>Spiralia</taxon>
        <taxon>Lophotrochozoa</taxon>
        <taxon>Platyhelminthes</taxon>
        <taxon>Rhabditophora</taxon>
        <taxon>Macrostomorpha</taxon>
        <taxon>Macrostomida</taxon>
        <taxon>Macrostomidae</taxon>
        <taxon>Macrostomum</taxon>
    </lineage>
</organism>
<evidence type="ECO:0000256" key="9">
    <source>
        <dbReference type="PROSITE-ProRule" id="PRU00042"/>
    </source>
</evidence>
<dbReference type="PROSITE" id="PS50157">
    <property type="entry name" value="ZINC_FINGER_C2H2_2"/>
    <property type="match status" value="2"/>
</dbReference>
<evidence type="ECO:0000256" key="10">
    <source>
        <dbReference type="SAM" id="MobiDB-lite"/>
    </source>
</evidence>
<keyword evidence="8" id="KW-0539">Nucleus</keyword>
<keyword evidence="12" id="KW-1185">Reference proteome</keyword>
<name>A0A1I8IXQ1_9PLAT</name>
<evidence type="ECO:0000256" key="7">
    <source>
        <dbReference type="ARBA" id="ARBA00023125"/>
    </source>
</evidence>
<keyword evidence="6" id="KW-0862">Zinc</keyword>
<evidence type="ECO:0000256" key="4">
    <source>
        <dbReference type="ARBA" id="ARBA00022737"/>
    </source>
</evidence>
<keyword evidence="4" id="KW-0677">Repeat</keyword>
<dbReference type="GO" id="GO:0008270">
    <property type="term" value="F:zinc ion binding"/>
    <property type="evidence" value="ECO:0007669"/>
    <property type="project" value="UniProtKB-KW"/>
</dbReference>
<dbReference type="PANTHER" id="PTHR45718">
    <property type="entry name" value="TRANSCRIPTIONAL ACTIVATOR CUBITUS INTERRUPTUS"/>
    <property type="match status" value="1"/>
</dbReference>
<evidence type="ECO:0000256" key="2">
    <source>
        <dbReference type="ARBA" id="ARBA00010831"/>
    </source>
</evidence>
<accession>A0A1I8IXQ1</accession>
<dbReference type="AlphaFoldDB" id="A0A1I8IXQ1"/>
<protein>
    <submittedName>
        <fullName evidence="13">C2H2-type domain-containing protein</fullName>
    </submittedName>
</protein>
<evidence type="ECO:0000256" key="6">
    <source>
        <dbReference type="ARBA" id="ARBA00022833"/>
    </source>
</evidence>
<reference evidence="13" key="1">
    <citation type="submission" date="2016-11" db="UniProtKB">
        <authorList>
            <consortium name="WormBaseParasite"/>
        </authorList>
    </citation>
    <scope>IDENTIFICATION</scope>
</reference>
<evidence type="ECO:0000259" key="11">
    <source>
        <dbReference type="PROSITE" id="PS50157"/>
    </source>
</evidence>
<dbReference type="GO" id="GO:0000981">
    <property type="term" value="F:DNA-binding transcription factor activity, RNA polymerase II-specific"/>
    <property type="evidence" value="ECO:0007669"/>
    <property type="project" value="TreeGrafter"/>
</dbReference>
<evidence type="ECO:0000256" key="5">
    <source>
        <dbReference type="ARBA" id="ARBA00022771"/>
    </source>
</evidence>
<dbReference type="Pfam" id="PF00096">
    <property type="entry name" value="zf-C2H2"/>
    <property type="match status" value="2"/>
</dbReference>
<keyword evidence="7" id="KW-0238">DNA-binding</keyword>
<dbReference type="GO" id="GO:0000978">
    <property type="term" value="F:RNA polymerase II cis-regulatory region sequence-specific DNA binding"/>
    <property type="evidence" value="ECO:0007669"/>
    <property type="project" value="TreeGrafter"/>
</dbReference>
<keyword evidence="3" id="KW-0479">Metal-binding</keyword>
<feature type="compositionally biased region" description="Basic and acidic residues" evidence="10">
    <location>
        <begin position="87"/>
        <end position="101"/>
    </location>
</feature>
<keyword evidence="5 9" id="KW-0863">Zinc-finger</keyword>
<dbReference type="InterPro" id="IPR036236">
    <property type="entry name" value="Znf_C2H2_sf"/>
</dbReference>
<dbReference type="InterPro" id="IPR043359">
    <property type="entry name" value="GLI-like"/>
</dbReference>
<evidence type="ECO:0000313" key="12">
    <source>
        <dbReference type="Proteomes" id="UP000095280"/>
    </source>
</evidence>
<dbReference type="Proteomes" id="UP000095280">
    <property type="component" value="Unplaced"/>
</dbReference>
<dbReference type="PANTHER" id="PTHR45718:SF4">
    <property type="entry name" value="TRANSCRIPTIONAL ACTIVATOR CUBITUS INTERRUPTUS"/>
    <property type="match status" value="1"/>
</dbReference>
<dbReference type="GO" id="GO:0005634">
    <property type="term" value="C:nucleus"/>
    <property type="evidence" value="ECO:0007669"/>
    <property type="project" value="UniProtKB-SubCell"/>
</dbReference>
<feature type="domain" description="C2H2-type" evidence="11">
    <location>
        <begin position="1"/>
        <end position="26"/>
    </location>
</feature>
<evidence type="ECO:0000256" key="8">
    <source>
        <dbReference type="ARBA" id="ARBA00023242"/>
    </source>
</evidence>
<evidence type="ECO:0000313" key="13">
    <source>
        <dbReference type="WBParaSite" id="maker-uti_cns_0018208-snap-gene-0.3-mRNA-1"/>
    </source>
</evidence>
<evidence type="ECO:0000256" key="1">
    <source>
        <dbReference type="ARBA" id="ARBA00004123"/>
    </source>
</evidence>
<comment type="similarity">
    <text evidence="2">Belongs to the GLI C2H2-type zinc-finger protein family.</text>
</comment>
<dbReference type="InterPro" id="IPR013087">
    <property type="entry name" value="Znf_C2H2_type"/>
</dbReference>
<feature type="region of interest" description="Disordered" evidence="10">
    <location>
        <begin position="84"/>
        <end position="106"/>
    </location>
</feature>
<sequence length="217" mass="24192">FQGCHKAYSRLENMKTHQRSHTGEKPYPCERCRLRESVLERNRTHSSEKPYVCRAAVGCSKRYTDPSSLRKHIKTVHGAEAYATKKFKGENSDRPSPDEPHQPAVVGGSFATVRALVRLLHFGRRRLSGIDKRADWTNGSPTAAQPDDASVVSIGSSGRGDIPSVSTEDIDQLIESSQNVAPFQHGPPETLPEHQQQQQQQDFSSNLALGLCHYFEI</sequence>
<feature type="domain" description="C2H2-type" evidence="11">
    <location>
        <begin position="51"/>
        <end position="82"/>
    </location>
</feature>
<feature type="region of interest" description="Disordered" evidence="10">
    <location>
        <begin position="132"/>
        <end position="165"/>
    </location>
</feature>